<name>A0AAD9W6W1_PHOAM</name>
<dbReference type="Proteomes" id="UP001265746">
    <property type="component" value="Unassembled WGS sequence"/>
</dbReference>
<evidence type="ECO:0000313" key="3">
    <source>
        <dbReference type="Proteomes" id="UP001265746"/>
    </source>
</evidence>
<protein>
    <submittedName>
        <fullName evidence="2">Uncharacterized protein</fullName>
    </submittedName>
</protein>
<proteinExistence type="predicted"/>
<gene>
    <name evidence="2" type="ORF">N8I77_000199</name>
</gene>
<keyword evidence="3" id="KW-1185">Reference proteome</keyword>
<evidence type="ECO:0000313" key="2">
    <source>
        <dbReference type="EMBL" id="KAK2613277.1"/>
    </source>
</evidence>
<accession>A0AAD9W6W1</accession>
<feature type="region of interest" description="Disordered" evidence="1">
    <location>
        <begin position="200"/>
        <end position="234"/>
    </location>
</feature>
<dbReference type="AlphaFoldDB" id="A0AAD9W6W1"/>
<comment type="caution">
    <text evidence="2">The sequence shown here is derived from an EMBL/GenBank/DDBJ whole genome shotgun (WGS) entry which is preliminary data.</text>
</comment>
<dbReference type="EMBL" id="JAUJFL010000001">
    <property type="protein sequence ID" value="KAK2613277.1"/>
    <property type="molecule type" value="Genomic_DNA"/>
</dbReference>
<sequence length="234" mass="26714">MASHSALPQNNSKVKVKVGEEECLIDTEKIPYFAAFTRFQDLSGQSAASVPVHGDIPFFTIINQCVDIGYRNFFLKLPLNLQDYHTVCETLHFLAIDLLKGQKLRDVFDEMKKGKTDFDDYGKAVKGQRRAARDAAFKLLYLFLVDEFESDIKDSNMAFNATLFVVSHPGIFKAAARRMVRAAFEERFVVSDKQQKGLNKWPITGPVGEEWRDDDRTTDEEPADFYSDWSDFSD</sequence>
<evidence type="ECO:0000256" key="1">
    <source>
        <dbReference type="SAM" id="MobiDB-lite"/>
    </source>
</evidence>
<organism evidence="2 3">
    <name type="scientific">Phomopsis amygdali</name>
    <name type="common">Fusicoccum amygdali</name>
    <dbReference type="NCBI Taxonomy" id="1214568"/>
    <lineage>
        <taxon>Eukaryota</taxon>
        <taxon>Fungi</taxon>
        <taxon>Dikarya</taxon>
        <taxon>Ascomycota</taxon>
        <taxon>Pezizomycotina</taxon>
        <taxon>Sordariomycetes</taxon>
        <taxon>Sordariomycetidae</taxon>
        <taxon>Diaporthales</taxon>
        <taxon>Diaporthaceae</taxon>
        <taxon>Diaporthe</taxon>
    </lineage>
</organism>
<reference evidence="2" key="1">
    <citation type="submission" date="2023-06" db="EMBL/GenBank/DDBJ databases">
        <authorList>
            <person name="Noh H."/>
        </authorList>
    </citation>
    <scope>NUCLEOTIDE SEQUENCE</scope>
    <source>
        <strain evidence="2">DUCC20226</strain>
    </source>
</reference>